<evidence type="ECO:0000313" key="2">
    <source>
        <dbReference type="Proteomes" id="UP000707731"/>
    </source>
</evidence>
<dbReference type="RefSeq" id="WP_195001732.1">
    <property type="nucleotide sequence ID" value="NZ_JADLQN010000001.1"/>
</dbReference>
<dbReference type="Proteomes" id="UP000707731">
    <property type="component" value="Unassembled WGS sequence"/>
</dbReference>
<dbReference type="Gene3D" id="3.40.50.720">
    <property type="entry name" value="NAD(P)-binding Rossmann-like Domain"/>
    <property type="match status" value="1"/>
</dbReference>
<gene>
    <name evidence="1" type="ORF">IU449_11085</name>
</gene>
<evidence type="ECO:0008006" key="3">
    <source>
        <dbReference type="Google" id="ProtNLM"/>
    </source>
</evidence>
<keyword evidence="2" id="KW-1185">Reference proteome</keyword>
<reference evidence="1 2" key="1">
    <citation type="submission" date="2020-10" db="EMBL/GenBank/DDBJ databases">
        <title>Identification of Nocardia species via Next-generation sequencing and recognition of intraspecies genetic diversity.</title>
        <authorList>
            <person name="Li P."/>
            <person name="Li P."/>
            <person name="Lu B."/>
        </authorList>
    </citation>
    <scope>NUCLEOTIDE SEQUENCE [LARGE SCALE GENOMIC DNA]</scope>
    <source>
        <strain evidence="1 2">BJ06-0143</strain>
    </source>
</reference>
<name>A0ABS0D9F0_9NOCA</name>
<dbReference type="EMBL" id="JADLQN010000001">
    <property type="protein sequence ID" value="MBF6355080.1"/>
    <property type="molecule type" value="Genomic_DNA"/>
</dbReference>
<organism evidence="1 2">
    <name type="scientific">Nocardia higoensis</name>
    <dbReference type="NCBI Taxonomy" id="228599"/>
    <lineage>
        <taxon>Bacteria</taxon>
        <taxon>Bacillati</taxon>
        <taxon>Actinomycetota</taxon>
        <taxon>Actinomycetes</taxon>
        <taxon>Mycobacteriales</taxon>
        <taxon>Nocardiaceae</taxon>
        <taxon>Nocardia</taxon>
    </lineage>
</organism>
<dbReference type="InterPro" id="IPR035985">
    <property type="entry name" value="Ubiquitin-activating_enz"/>
</dbReference>
<accession>A0ABS0D9F0</accession>
<sequence>MTTSTARPLGPLLNPRVTVLVRPSGVVQLGWDPERAVLLDPPGLDTAAVLAFLRLLDGMHSRSEICAEAAARGSTVERAGELLDEIEAAGLLQPPRDPRYEITAVRVHGLGPLSDAITAGLRGLGIRPARSRSYRPNAPEHRARVDLVVLTDTVVVDPRLVADLVVNRIPHLQVRVRDGKGVIGPFVLPGETSCLRCADLIKADYDADWPHLAAQLLDRVGHASPAAIAATAALALTELEAIMECSTHRCPATLNTTLELDLDSHQLRHRYWEPHPRCGCRRLGAAYAT</sequence>
<evidence type="ECO:0000313" key="1">
    <source>
        <dbReference type="EMBL" id="MBF6355080.1"/>
    </source>
</evidence>
<comment type="caution">
    <text evidence="1">The sequence shown here is derived from an EMBL/GenBank/DDBJ whole genome shotgun (WGS) entry which is preliminary data.</text>
</comment>
<dbReference type="SUPFAM" id="SSF69572">
    <property type="entry name" value="Activating enzymes of the ubiquitin-like proteins"/>
    <property type="match status" value="1"/>
</dbReference>
<proteinExistence type="predicted"/>
<protein>
    <recommendedName>
        <fullName evidence="3">Bacteriocin biosynthesis cyclodehydratase domain-containing protein</fullName>
    </recommendedName>
</protein>